<dbReference type="AlphaFoldDB" id="F4S6H3"/>
<accession>F4S6H3</accession>
<proteinExistence type="predicted"/>
<evidence type="ECO:0000313" key="2">
    <source>
        <dbReference type="Proteomes" id="UP000001072"/>
    </source>
</evidence>
<name>F4S6H3_MELLP</name>
<sequence>MTTVTSPDVIAQDSILTSKNAKDNRVKLGSGIMNISNIQILYIHGILARKHTNSVSWMLLAHNHYVHFRKAEEFARETAEAGWLASQTEKETAQRRRQCVEPSRKKRISINQVAFLPDARESFSVHLDKKKPEAQFAAKCYNIIKEPYGLSEDEGDIADDERNFPQDRAFDLGKAMDVDLDSVQNKETDGMSDFYSDGEFGALDDLTE</sequence>
<dbReference type="InParanoid" id="F4S6H3"/>
<dbReference type="EMBL" id="GL883155">
    <property type="protein sequence ID" value="EGF99760.1"/>
    <property type="molecule type" value="Genomic_DNA"/>
</dbReference>
<reference evidence="2" key="1">
    <citation type="journal article" date="2011" name="Proc. Natl. Acad. Sci. U.S.A.">
        <title>Obligate biotrophy features unraveled by the genomic analysis of rust fungi.</title>
        <authorList>
            <person name="Duplessis S."/>
            <person name="Cuomo C.A."/>
            <person name="Lin Y.-C."/>
            <person name="Aerts A."/>
            <person name="Tisserant E."/>
            <person name="Veneault-Fourrey C."/>
            <person name="Joly D.L."/>
            <person name="Hacquard S."/>
            <person name="Amselem J."/>
            <person name="Cantarel B.L."/>
            <person name="Chiu R."/>
            <person name="Coutinho P.M."/>
            <person name="Feau N."/>
            <person name="Field M."/>
            <person name="Frey P."/>
            <person name="Gelhaye E."/>
            <person name="Goldberg J."/>
            <person name="Grabherr M.G."/>
            <person name="Kodira C.D."/>
            <person name="Kohler A."/>
            <person name="Kuees U."/>
            <person name="Lindquist E.A."/>
            <person name="Lucas S.M."/>
            <person name="Mago R."/>
            <person name="Mauceli E."/>
            <person name="Morin E."/>
            <person name="Murat C."/>
            <person name="Pangilinan J.L."/>
            <person name="Park R."/>
            <person name="Pearson M."/>
            <person name="Quesneville H."/>
            <person name="Rouhier N."/>
            <person name="Sakthikumar S."/>
            <person name="Salamov A.A."/>
            <person name="Schmutz J."/>
            <person name="Selles B."/>
            <person name="Shapiro H."/>
            <person name="Tanguay P."/>
            <person name="Tuskan G.A."/>
            <person name="Henrissat B."/>
            <person name="Van de Peer Y."/>
            <person name="Rouze P."/>
            <person name="Ellis J.G."/>
            <person name="Dodds P.N."/>
            <person name="Schein J.E."/>
            <person name="Zhong S."/>
            <person name="Hamelin R.C."/>
            <person name="Grigoriev I.V."/>
            <person name="Szabo L.J."/>
            <person name="Martin F."/>
        </authorList>
    </citation>
    <scope>NUCLEOTIDE SEQUENCE [LARGE SCALE GENOMIC DNA]</scope>
    <source>
        <strain evidence="2">98AG31 / pathotype 3-4-7</strain>
    </source>
</reference>
<dbReference type="Proteomes" id="UP000001072">
    <property type="component" value="Unassembled WGS sequence"/>
</dbReference>
<gene>
    <name evidence="1" type="ORF">MELLADRAFT_112439</name>
</gene>
<evidence type="ECO:0000313" key="1">
    <source>
        <dbReference type="EMBL" id="EGF99760.1"/>
    </source>
</evidence>
<dbReference type="VEuPathDB" id="FungiDB:MELLADRAFT_112439"/>
<organism evidence="2">
    <name type="scientific">Melampsora larici-populina (strain 98AG31 / pathotype 3-4-7)</name>
    <name type="common">Poplar leaf rust fungus</name>
    <dbReference type="NCBI Taxonomy" id="747676"/>
    <lineage>
        <taxon>Eukaryota</taxon>
        <taxon>Fungi</taxon>
        <taxon>Dikarya</taxon>
        <taxon>Basidiomycota</taxon>
        <taxon>Pucciniomycotina</taxon>
        <taxon>Pucciniomycetes</taxon>
        <taxon>Pucciniales</taxon>
        <taxon>Melampsoraceae</taxon>
        <taxon>Melampsora</taxon>
    </lineage>
</organism>
<dbReference type="RefSeq" id="XP_007417043.1">
    <property type="nucleotide sequence ID" value="XM_007416981.1"/>
</dbReference>
<keyword evidence="2" id="KW-1185">Reference proteome</keyword>
<dbReference type="HOGENOM" id="CLU_1321153_0_0_1"/>
<dbReference type="KEGG" id="mlr:MELLADRAFT_112439"/>
<dbReference type="GeneID" id="18924685"/>
<protein>
    <submittedName>
        <fullName evidence="1">Uncharacterized protein</fullName>
    </submittedName>
</protein>